<gene>
    <name evidence="3" type="ORF">IAA89_00030</name>
</gene>
<protein>
    <submittedName>
        <fullName evidence="3">KxYKxGKxW signal peptide domain-containing protein</fullName>
    </submittedName>
</protein>
<dbReference type="NCBIfam" id="TIGR03715">
    <property type="entry name" value="KxYKxGKxW"/>
    <property type="match status" value="1"/>
</dbReference>
<evidence type="ECO:0000256" key="2">
    <source>
        <dbReference type="SAM" id="SignalP"/>
    </source>
</evidence>
<keyword evidence="1 2" id="KW-0732">Signal</keyword>
<sequence length="86" mass="9151">MKYKMYKAKRSWKIAPVLATGLLGGIIASEQNVSADTAVNASSVNSNTISNSDSTSASASIHSSTIAVRRHKTLYHPVLVHLVVQA</sequence>
<organism evidence="3 4">
    <name type="scientific">Candidatus Gallilactobacillus intestinavium</name>
    <dbReference type="NCBI Taxonomy" id="2840838"/>
    <lineage>
        <taxon>Bacteria</taxon>
        <taxon>Bacillati</taxon>
        <taxon>Bacillota</taxon>
        <taxon>Bacilli</taxon>
        <taxon>Lactobacillales</taxon>
        <taxon>Lactobacillaceae</taxon>
        <taxon>Lactobacillaceae incertae sedis</taxon>
        <taxon>Candidatus Gallilactobacillus</taxon>
    </lineage>
</organism>
<name>A0A9D9E6F9_9LACO</name>
<accession>A0A9D9E6F9</accession>
<feature type="chain" id="PRO_5038605950" evidence="2">
    <location>
        <begin position="29"/>
        <end position="86"/>
    </location>
</feature>
<evidence type="ECO:0000313" key="3">
    <source>
        <dbReference type="EMBL" id="MBO8440831.1"/>
    </source>
</evidence>
<dbReference type="InterPro" id="IPR022263">
    <property type="entry name" value="KxYKxGKxW"/>
</dbReference>
<dbReference type="EMBL" id="JADIMP010000002">
    <property type="protein sequence ID" value="MBO8440831.1"/>
    <property type="molecule type" value="Genomic_DNA"/>
</dbReference>
<evidence type="ECO:0000256" key="1">
    <source>
        <dbReference type="ARBA" id="ARBA00022729"/>
    </source>
</evidence>
<dbReference type="AlphaFoldDB" id="A0A9D9E6F9"/>
<dbReference type="Pfam" id="PF19258">
    <property type="entry name" value="KxYKxGKxW_sig"/>
    <property type="match status" value="1"/>
</dbReference>
<proteinExistence type="predicted"/>
<feature type="signal peptide" evidence="2">
    <location>
        <begin position="1"/>
        <end position="28"/>
    </location>
</feature>
<evidence type="ECO:0000313" key="4">
    <source>
        <dbReference type="Proteomes" id="UP000823614"/>
    </source>
</evidence>
<reference evidence="3" key="2">
    <citation type="journal article" date="2021" name="PeerJ">
        <title>Extensive microbial diversity within the chicken gut microbiome revealed by metagenomics and culture.</title>
        <authorList>
            <person name="Gilroy R."/>
            <person name="Ravi A."/>
            <person name="Getino M."/>
            <person name="Pursley I."/>
            <person name="Horton D.L."/>
            <person name="Alikhan N.F."/>
            <person name="Baker D."/>
            <person name="Gharbi K."/>
            <person name="Hall N."/>
            <person name="Watson M."/>
            <person name="Adriaenssens E.M."/>
            <person name="Foster-Nyarko E."/>
            <person name="Jarju S."/>
            <person name="Secka A."/>
            <person name="Antonio M."/>
            <person name="Oren A."/>
            <person name="Chaudhuri R.R."/>
            <person name="La Ragione R."/>
            <person name="Hildebrand F."/>
            <person name="Pallen M.J."/>
        </authorList>
    </citation>
    <scope>NUCLEOTIDE SEQUENCE</scope>
    <source>
        <strain evidence="3">C6-149</strain>
    </source>
</reference>
<reference evidence="3" key="1">
    <citation type="submission" date="2020-10" db="EMBL/GenBank/DDBJ databases">
        <authorList>
            <person name="Gilroy R."/>
        </authorList>
    </citation>
    <scope>NUCLEOTIDE SEQUENCE</scope>
    <source>
        <strain evidence="3">C6-149</strain>
    </source>
</reference>
<dbReference type="Proteomes" id="UP000823614">
    <property type="component" value="Unassembled WGS sequence"/>
</dbReference>
<comment type="caution">
    <text evidence="3">The sequence shown here is derived from an EMBL/GenBank/DDBJ whole genome shotgun (WGS) entry which is preliminary data.</text>
</comment>